<evidence type="ECO:0000313" key="4">
    <source>
        <dbReference type="Proteomes" id="UP000270036"/>
    </source>
</evidence>
<evidence type="ECO:0000313" key="1">
    <source>
        <dbReference type="EMBL" id="KEY18557.1"/>
    </source>
</evidence>
<organism evidence="2 4">
    <name type="scientific">Kaistella antarctica</name>
    <dbReference type="NCBI Taxonomy" id="266748"/>
    <lineage>
        <taxon>Bacteria</taxon>
        <taxon>Pseudomonadati</taxon>
        <taxon>Bacteroidota</taxon>
        <taxon>Flavobacteriia</taxon>
        <taxon>Flavobacteriales</taxon>
        <taxon>Weeksellaceae</taxon>
        <taxon>Chryseobacterium group</taxon>
        <taxon>Kaistella</taxon>
    </lineage>
</organism>
<accession>A0A3S4WUK8</accession>
<dbReference type="Pfam" id="PF04245">
    <property type="entry name" value="NA37"/>
    <property type="match status" value="1"/>
</dbReference>
<protein>
    <submittedName>
        <fullName evidence="2">37-kD nucleoid-associated bacterial protein</fullName>
    </submittedName>
</protein>
<reference evidence="1 3" key="1">
    <citation type="submission" date="2014-07" db="EMBL/GenBank/DDBJ databases">
        <authorList>
            <person name="Pisani N.G."/>
            <person name="Newman J.D."/>
        </authorList>
    </citation>
    <scope>NUCLEOTIDE SEQUENCE [LARGE SCALE GENOMIC DNA]</scope>
    <source>
        <strain evidence="1 3">LMG 24720</strain>
    </source>
</reference>
<dbReference type="KEGG" id="cant:NCTC13489_02727"/>
<dbReference type="EMBL" id="LR134441">
    <property type="protein sequence ID" value="VEI01404.1"/>
    <property type="molecule type" value="Genomic_DNA"/>
</dbReference>
<dbReference type="InterPro" id="IPR007358">
    <property type="entry name" value="Nucleoid_associated_NdpA"/>
</dbReference>
<dbReference type="STRING" id="266748.HY04_08595"/>
<sequence length="337" mass="39618">MISKIIIHKVGNKINQESLVLSQEEYRPDEGMLEMLEDFFLKSFKSEEQFQFYSDSYLVNNPIYSAASEIFEDQSKFIFESENIAEHLYSIAENPRVQAGELFICYFEGEEIAGEKIDSIGIFKTENKAPFLNIFPDGDAFDIEKNYGIGLTKLDKGCIIYNSFKESGFAVSVIDNNKNGDQYYWFEDFLKVKQRDNEYFHTQETLSVYKEFITKQLPQEFETTKADQAEFLNKSIEFFKEKEQFDYDEFTKEVLQDENVIESFSNFKSDYEQEMQVSISEDFAINESAVKKQSRGFKSIIKLDKNFSIYVHGDRKMIEQGSDEKGKYYRLYFDEEK</sequence>
<dbReference type="Proteomes" id="UP000270036">
    <property type="component" value="Chromosome"/>
</dbReference>
<reference evidence="2 4" key="2">
    <citation type="submission" date="2018-12" db="EMBL/GenBank/DDBJ databases">
        <authorList>
            <consortium name="Pathogen Informatics"/>
        </authorList>
    </citation>
    <scope>NUCLEOTIDE SEQUENCE [LARGE SCALE GENOMIC DNA]</scope>
    <source>
        <strain evidence="2 4">NCTC13489</strain>
    </source>
</reference>
<name>A0A3S4WUK8_9FLAO</name>
<proteinExistence type="predicted"/>
<dbReference type="EMBL" id="JPEP01000002">
    <property type="protein sequence ID" value="KEY18557.1"/>
    <property type="molecule type" value="Genomic_DNA"/>
</dbReference>
<dbReference type="AlphaFoldDB" id="A0A3S4WUK8"/>
<dbReference type="RefSeq" id="WP_034718934.1">
    <property type="nucleotide sequence ID" value="NZ_FOIX01000001.1"/>
</dbReference>
<dbReference type="Proteomes" id="UP000028349">
    <property type="component" value="Unassembled WGS sequence"/>
</dbReference>
<evidence type="ECO:0000313" key="3">
    <source>
        <dbReference type="Proteomes" id="UP000028349"/>
    </source>
</evidence>
<evidence type="ECO:0000313" key="2">
    <source>
        <dbReference type="EMBL" id="VEI01404.1"/>
    </source>
</evidence>
<gene>
    <name evidence="1" type="ORF">HY04_08595</name>
    <name evidence="2" type="ORF">NCTC13489_02727</name>
</gene>
<keyword evidence="3" id="KW-1185">Reference proteome</keyword>
<dbReference type="GO" id="GO:0009295">
    <property type="term" value="C:nucleoid"/>
    <property type="evidence" value="ECO:0007669"/>
    <property type="project" value="InterPro"/>
</dbReference>
<dbReference type="OrthoDB" id="9153118at2"/>